<evidence type="ECO:0000313" key="4">
    <source>
        <dbReference type="Proteomes" id="UP000059419"/>
    </source>
</evidence>
<dbReference type="KEGG" id="ege:EM595_p1070"/>
<organism evidence="3 4">
    <name type="scientific">Duffyella gerundensis</name>
    <dbReference type="NCBI Taxonomy" id="1619313"/>
    <lineage>
        <taxon>Bacteria</taxon>
        <taxon>Pseudomonadati</taxon>
        <taxon>Pseudomonadota</taxon>
        <taxon>Gammaproteobacteria</taxon>
        <taxon>Enterobacterales</taxon>
        <taxon>Erwiniaceae</taxon>
        <taxon>Duffyella</taxon>
    </lineage>
</organism>
<reference evidence="4" key="1">
    <citation type="submission" date="2015-11" db="EMBL/GenBank/DDBJ databases">
        <authorList>
            <person name="Blom J."/>
        </authorList>
    </citation>
    <scope>NUCLEOTIDE SEQUENCE [LARGE SCALE GENOMIC DNA]</scope>
    <source>
        <plasmid evidence="4">pEM02</plasmid>
    </source>
</reference>
<evidence type="ECO:0000256" key="1">
    <source>
        <dbReference type="SAM" id="MobiDB-lite"/>
    </source>
</evidence>
<feature type="signal peptide" evidence="2">
    <location>
        <begin position="1"/>
        <end position="20"/>
    </location>
</feature>
<keyword evidence="4" id="KW-1185">Reference proteome</keyword>
<name>A0A0U5LV20_9GAMM</name>
<feature type="chain" id="PRO_5006861601" description="Copper-binding protein" evidence="2">
    <location>
        <begin position="21"/>
        <end position="140"/>
    </location>
</feature>
<sequence length="140" mass="15318">MKSLIFASSVGLSLIPSAWADGNINIHEHVNNAQAAAHQQQFSSVPESVRGEVLQMKSMDQHEQALNVHNSMKNGASDAHQKMAKNHQKMSDDMADMKSSTAPSFAEMDEHERAAVVHENMSNGQSEAHQSMAAIHRGMK</sequence>
<dbReference type="EMBL" id="LN907829">
    <property type="protein sequence ID" value="CUU26316.1"/>
    <property type="molecule type" value="Genomic_DNA"/>
</dbReference>
<feature type="region of interest" description="Disordered" evidence="1">
    <location>
        <begin position="78"/>
        <end position="102"/>
    </location>
</feature>
<dbReference type="AlphaFoldDB" id="A0A0U5LV20"/>
<dbReference type="PATRIC" id="fig|1619313.3.peg.4254"/>
<protein>
    <recommendedName>
        <fullName evidence="5">Copper-binding protein</fullName>
    </recommendedName>
</protein>
<proteinExistence type="predicted"/>
<accession>A0A0U5LV20</accession>
<evidence type="ECO:0000313" key="3">
    <source>
        <dbReference type="EMBL" id="CUU26316.1"/>
    </source>
</evidence>
<gene>
    <name evidence="3" type="ORF">EM595_p1070</name>
</gene>
<evidence type="ECO:0008006" key="5">
    <source>
        <dbReference type="Google" id="ProtNLM"/>
    </source>
</evidence>
<dbReference type="RefSeq" id="WP_061716752.1">
    <property type="nucleotide sequence ID" value="NZ_JACSXD010000012.1"/>
</dbReference>
<geneLocation type="plasmid" evidence="4">
    <name>pEM02</name>
</geneLocation>
<dbReference type="Proteomes" id="UP000059419">
    <property type="component" value="Plasmid pEM02"/>
</dbReference>
<evidence type="ECO:0000256" key="2">
    <source>
        <dbReference type="SAM" id="SignalP"/>
    </source>
</evidence>
<keyword evidence="2" id="KW-0732">Signal</keyword>
<dbReference type="OrthoDB" id="6581171at2"/>